<comment type="caution">
    <text evidence="2">The sequence shown here is derived from an EMBL/GenBank/DDBJ whole genome shotgun (WGS) entry which is preliminary data.</text>
</comment>
<gene>
    <name evidence="2" type="ORF">ACFSXZ_26125</name>
</gene>
<reference evidence="3" key="1">
    <citation type="journal article" date="2019" name="Int. J. Syst. Evol. Microbiol.">
        <title>The Global Catalogue of Microorganisms (GCM) 10K type strain sequencing project: providing services to taxonomists for standard genome sequencing and annotation.</title>
        <authorList>
            <consortium name="The Broad Institute Genomics Platform"/>
            <consortium name="The Broad Institute Genome Sequencing Center for Infectious Disease"/>
            <person name="Wu L."/>
            <person name="Ma J."/>
        </authorList>
    </citation>
    <scope>NUCLEOTIDE SEQUENCE [LARGE SCALE GENOMIC DNA]</scope>
    <source>
        <strain evidence="3">CGMCC 4.7645</strain>
    </source>
</reference>
<dbReference type="EMBL" id="JBHUKR010000015">
    <property type="protein sequence ID" value="MFD2419811.1"/>
    <property type="molecule type" value="Genomic_DNA"/>
</dbReference>
<dbReference type="RefSeq" id="WP_378267842.1">
    <property type="nucleotide sequence ID" value="NZ_JBHUKR010000015.1"/>
</dbReference>
<name>A0ABW5G4A9_9PSEU</name>
<proteinExistence type="predicted"/>
<evidence type="ECO:0000256" key="1">
    <source>
        <dbReference type="SAM" id="MobiDB-lite"/>
    </source>
</evidence>
<sequence>MNIETYRYVEEEVLNADYNVVVRHSYLPDRAYNPESFLSVLANYPWQEYGYKVGRWQRENFFDGTFLEILGLKYLTWEKKHDTVLLTDLRNGQPVSEVIGMVLSGVEPLRTATELPGPAGTVAGRPPGHPAQTPETQVTAAATRKTGWRRTWNSGSRESARSSPAGAVASDSRSRTVSPRRAPTSL</sequence>
<dbReference type="Proteomes" id="UP001597417">
    <property type="component" value="Unassembled WGS sequence"/>
</dbReference>
<evidence type="ECO:0000313" key="2">
    <source>
        <dbReference type="EMBL" id="MFD2419811.1"/>
    </source>
</evidence>
<organism evidence="2 3">
    <name type="scientific">Amycolatopsis pigmentata</name>
    <dbReference type="NCBI Taxonomy" id="450801"/>
    <lineage>
        <taxon>Bacteria</taxon>
        <taxon>Bacillati</taxon>
        <taxon>Actinomycetota</taxon>
        <taxon>Actinomycetes</taxon>
        <taxon>Pseudonocardiales</taxon>
        <taxon>Pseudonocardiaceae</taxon>
        <taxon>Amycolatopsis</taxon>
    </lineage>
</organism>
<keyword evidence="3" id="KW-1185">Reference proteome</keyword>
<accession>A0ABW5G4A9</accession>
<protein>
    <submittedName>
        <fullName evidence="2">Uncharacterized protein</fullName>
    </submittedName>
</protein>
<feature type="region of interest" description="Disordered" evidence="1">
    <location>
        <begin position="112"/>
        <end position="186"/>
    </location>
</feature>
<evidence type="ECO:0000313" key="3">
    <source>
        <dbReference type="Proteomes" id="UP001597417"/>
    </source>
</evidence>